<dbReference type="AlphaFoldDB" id="A0AAN8GGC7"/>
<dbReference type="InterPro" id="IPR000253">
    <property type="entry name" value="FHA_dom"/>
</dbReference>
<evidence type="ECO:0000256" key="4">
    <source>
        <dbReference type="ARBA" id="ARBA00022840"/>
    </source>
</evidence>
<dbReference type="GO" id="GO:0008017">
    <property type="term" value="F:microtubule binding"/>
    <property type="evidence" value="ECO:0007669"/>
    <property type="project" value="InterPro"/>
</dbReference>
<dbReference type="EMBL" id="JAZGQO010000021">
    <property type="protein sequence ID" value="KAK6165824.1"/>
    <property type="molecule type" value="Genomic_DNA"/>
</dbReference>
<dbReference type="GO" id="GO:0003777">
    <property type="term" value="F:microtubule motor activity"/>
    <property type="evidence" value="ECO:0007669"/>
    <property type="project" value="InterPro"/>
</dbReference>
<name>A0AAN8GGC7_PATCE</name>
<dbReference type="InterPro" id="IPR019821">
    <property type="entry name" value="Kinesin_motor_CS"/>
</dbReference>
<comment type="similarity">
    <text evidence="10 11">Belongs to the TRAFAC class myosin-kinesin ATPase superfamily. Kinesin family.</text>
</comment>
<feature type="coiled-coil region" evidence="12">
    <location>
        <begin position="413"/>
        <end position="448"/>
    </location>
</feature>
<evidence type="ECO:0000256" key="12">
    <source>
        <dbReference type="SAM" id="Coils"/>
    </source>
</evidence>
<dbReference type="PROSITE" id="PS00411">
    <property type="entry name" value="KINESIN_MOTOR_1"/>
    <property type="match status" value="1"/>
</dbReference>
<reference evidence="15 16" key="1">
    <citation type="submission" date="2024-01" db="EMBL/GenBank/DDBJ databases">
        <title>The genome of the rayed Mediterranean limpet Patella caerulea (Linnaeus, 1758).</title>
        <authorList>
            <person name="Anh-Thu Weber A."/>
            <person name="Halstead-Nussloch G."/>
        </authorList>
    </citation>
    <scope>NUCLEOTIDE SEQUENCE [LARGE SCALE GENOMIC DNA]</scope>
    <source>
        <strain evidence="15">AATW-2023a</strain>
        <tissue evidence="15">Whole specimen</tissue>
    </source>
</reference>
<evidence type="ECO:0000259" key="14">
    <source>
        <dbReference type="PROSITE" id="PS50067"/>
    </source>
</evidence>
<evidence type="ECO:0000256" key="11">
    <source>
        <dbReference type="RuleBase" id="RU000394"/>
    </source>
</evidence>
<dbReference type="PANTHER" id="PTHR47117">
    <property type="entry name" value="STAR-RELATED LIPID TRANSFER PROTEIN 9"/>
    <property type="match status" value="1"/>
</dbReference>
<keyword evidence="6" id="KW-0496">Mitochondrion</keyword>
<keyword evidence="2" id="KW-0813">Transport</keyword>
<evidence type="ECO:0000256" key="10">
    <source>
        <dbReference type="PROSITE-ProRule" id="PRU00283"/>
    </source>
</evidence>
<proteinExistence type="inferred from homology"/>
<dbReference type="PROSITE" id="PS50067">
    <property type="entry name" value="KINESIN_MOTOR_2"/>
    <property type="match status" value="1"/>
</dbReference>
<evidence type="ECO:0000256" key="8">
    <source>
        <dbReference type="ARBA" id="ARBA00023175"/>
    </source>
</evidence>
<dbReference type="Pfam" id="PF00225">
    <property type="entry name" value="Kinesin"/>
    <property type="match status" value="1"/>
</dbReference>
<dbReference type="Gene3D" id="3.40.850.10">
    <property type="entry name" value="Kinesin motor domain"/>
    <property type="match status" value="1"/>
</dbReference>
<dbReference type="SUPFAM" id="SSF52540">
    <property type="entry name" value="P-loop containing nucleoside triphosphate hydrolases"/>
    <property type="match status" value="1"/>
</dbReference>
<feature type="domain" description="Kinesin motor" evidence="14">
    <location>
        <begin position="4"/>
        <end position="358"/>
    </location>
</feature>
<dbReference type="InterPro" id="IPR008984">
    <property type="entry name" value="SMAD_FHA_dom_sf"/>
</dbReference>
<dbReference type="SUPFAM" id="SSF49879">
    <property type="entry name" value="SMAD/FHA domain"/>
    <property type="match status" value="1"/>
</dbReference>
<dbReference type="GO" id="GO:0007018">
    <property type="term" value="P:microtubule-based movement"/>
    <property type="evidence" value="ECO:0007669"/>
    <property type="project" value="InterPro"/>
</dbReference>
<dbReference type="InterPro" id="IPR036961">
    <property type="entry name" value="Kinesin_motor_dom_sf"/>
</dbReference>
<keyword evidence="5 12" id="KW-0175">Coiled coil</keyword>
<dbReference type="InterPro" id="IPR035892">
    <property type="entry name" value="C2_domain_sf"/>
</dbReference>
<evidence type="ECO:0000313" key="16">
    <source>
        <dbReference type="Proteomes" id="UP001347796"/>
    </source>
</evidence>
<dbReference type="GO" id="GO:0005874">
    <property type="term" value="C:microtubule"/>
    <property type="evidence" value="ECO:0007669"/>
    <property type="project" value="UniProtKB-KW"/>
</dbReference>
<keyword evidence="7" id="KW-0472">Membrane</keyword>
<dbReference type="FunFam" id="2.60.200.20:FF:000034">
    <property type="entry name" value="kinesin-like protein KIF28P"/>
    <property type="match status" value="1"/>
</dbReference>
<dbReference type="Gene3D" id="2.60.200.20">
    <property type="match status" value="1"/>
</dbReference>
<protein>
    <recommendedName>
        <fullName evidence="11">Kinesin-like protein</fullName>
    </recommendedName>
</protein>
<keyword evidence="4 10" id="KW-0067">ATP-binding</keyword>
<dbReference type="GO" id="GO:0005524">
    <property type="term" value="F:ATP binding"/>
    <property type="evidence" value="ECO:0007669"/>
    <property type="project" value="UniProtKB-UniRule"/>
</dbReference>
<feature type="binding site" evidence="10">
    <location>
        <begin position="106"/>
        <end position="113"/>
    </location>
    <ligand>
        <name>ATP</name>
        <dbReference type="ChEBI" id="CHEBI:30616"/>
    </ligand>
</feature>
<dbReference type="SUPFAM" id="SSF49562">
    <property type="entry name" value="C2 domain (Calcium/lipid-binding domain, CaLB)"/>
    <property type="match status" value="1"/>
</dbReference>
<feature type="region of interest" description="Disordered" evidence="13">
    <location>
        <begin position="968"/>
        <end position="992"/>
    </location>
</feature>
<dbReference type="SMART" id="SM00129">
    <property type="entry name" value="KISc"/>
    <property type="match status" value="1"/>
</dbReference>
<dbReference type="FunFam" id="3.40.850.10:FF:000063">
    <property type="entry name" value="Kinesin-like protein"/>
    <property type="match status" value="1"/>
</dbReference>
<dbReference type="InterPro" id="IPR001752">
    <property type="entry name" value="Kinesin_motor_dom"/>
</dbReference>
<organism evidence="15 16">
    <name type="scientific">Patella caerulea</name>
    <name type="common">Rayed Mediterranean limpet</name>
    <dbReference type="NCBI Taxonomy" id="87958"/>
    <lineage>
        <taxon>Eukaryota</taxon>
        <taxon>Metazoa</taxon>
        <taxon>Spiralia</taxon>
        <taxon>Lophotrochozoa</taxon>
        <taxon>Mollusca</taxon>
        <taxon>Gastropoda</taxon>
        <taxon>Patellogastropoda</taxon>
        <taxon>Patelloidea</taxon>
        <taxon>Patellidae</taxon>
        <taxon>Patella</taxon>
    </lineage>
</organism>
<dbReference type="GO" id="GO:0031966">
    <property type="term" value="C:mitochondrial membrane"/>
    <property type="evidence" value="ECO:0007669"/>
    <property type="project" value="UniProtKB-SubCell"/>
</dbReference>
<keyword evidence="8 10" id="KW-0505">Motor protein</keyword>
<dbReference type="InterPro" id="IPR022140">
    <property type="entry name" value="Kinesin-like_KIF1-typ"/>
</dbReference>
<comment type="subcellular location">
    <subcellularLocation>
        <location evidence="1">Mitochondrion membrane</location>
        <topology evidence="1">Peripheral membrane protein</topology>
    </subcellularLocation>
</comment>
<dbReference type="Pfam" id="PF00498">
    <property type="entry name" value="FHA"/>
    <property type="match status" value="1"/>
</dbReference>
<dbReference type="Pfam" id="PF12423">
    <property type="entry name" value="KIF1B"/>
    <property type="match status" value="1"/>
</dbReference>
<accession>A0AAN8GGC7</accession>
<comment type="function">
    <text evidence="9">Microtubule-dependent motor protein required for mitochondrion morphology and transport of mitochondria in neuronal cells.</text>
</comment>
<evidence type="ECO:0000256" key="3">
    <source>
        <dbReference type="ARBA" id="ARBA00022741"/>
    </source>
</evidence>
<evidence type="ECO:0000313" key="15">
    <source>
        <dbReference type="EMBL" id="KAK6165824.1"/>
    </source>
</evidence>
<keyword evidence="11" id="KW-0493">Microtubule</keyword>
<sequence length="996" mass="111678">MAENVKVAVRVRPFNAREKSRNASIIIDMSGQTTEITDPENPKAEPRKFAFDHSYWSHDGFNEREDGYLEPAGAKYDDQQKVFEDLGKGVLDNAWKGYNCSLFAYGQTGSGKSYSMVGYGVNKGIVPLACEDLFRGISAKRESAVKDEEYQVTLSMLEIYNEQVRDLLNLKTLQKGGLKVRQHPTKGFYVESQSNWPVDSYDEINNKINEGTRNRTVASTNMNATSSRAHTIVAVSFVQKSSNEAGQNMTKTSVINLVDLAGSERAESTGATGDRLKEGSAINQSLSSLGNCIKALADISQGKKKVVVPFRDSVLTKLLQNALGGNSKTVMIAALSPADINYEETLSTLRFADRAKAIKTSAIVNESPTDKLIRELREENQRLMDMLKSGGGGASLEMGGGGQGKSGYSEDEVAEMKRALEEQVRQNAQELEDMKKSWAEKMQEGQQQTMAGMAQENKEHEEMKTTPHFWNLNEDPALTRMIIHFCRAGESKIGNRKADPAPEILLNGLSIQKEHAVITNNNNTVKIRPQVSAKVMVNGQEIKSETTLHHNDRVMFGSNLLFAFHHPQELEKQVKEGIKIETPTYDSAQEEIAQKSGLMKDIGGADGKSKEDLLLQEDLIQLLPMINEANAMSEELDKKVIFEIALVSSQARGVQDGKTEVMVKMRNMENENEWMFSRNDFINRKYLMQEMYANYMQGDADWDVPKERDPFWEPADTETLIGTVHVYLQSLGYMIELQENLAIADYKGVEQGHLTVEVQPCSEKWDNIEEDYFVDNPAELVGKKIYFKLKIPFARGLPQRFVQSFCRYKFYLEDKDVQTQVVSGTINPDFGHEKKYQLDVTKQLIEYIANSPLVIEIWGMQKGDSSPSKASTNNKNNKNNKTKALMKREKTIVNSPTTVTVSKDEKIKEEEEKYKSASEVNMYKKKAEKEEAKIHKIQEFLDSAKASGQTTIQISDIEKMLSLESNGATVGTTQKNNTNNKNDRGATKTSKACIIQ</sequence>
<keyword evidence="3 10" id="KW-0547">Nucleotide-binding</keyword>
<dbReference type="Gene3D" id="2.60.40.150">
    <property type="entry name" value="C2 domain"/>
    <property type="match status" value="1"/>
</dbReference>
<evidence type="ECO:0000256" key="2">
    <source>
        <dbReference type="ARBA" id="ARBA00022448"/>
    </source>
</evidence>
<dbReference type="PRINTS" id="PR00380">
    <property type="entry name" value="KINESINHEAVY"/>
</dbReference>
<dbReference type="CDD" id="cd22709">
    <property type="entry name" value="FHA_KIF28P"/>
    <property type="match status" value="1"/>
</dbReference>
<gene>
    <name evidence="15" type="ORF">SNE40_022663</name>
</gene>
<evidence type="ECO:0000256" key="7">
    <source>
        <dbReference type="ARBA" id="ARBA00023136"/>
    </source>
</evidence>
<evidence type="ECO:0000256" key="9">
    <source>
        <dbReference type="ARBA" id="ARBA00054688"/>
    </source>
</evidence>
<evidence type="ECO:0000256" key="1">
    <source>
        <dbReference type="ARBA" id="ARBA00004318"/>
    </source>
</evidence>
<dbReference type="Proteomes" id="UP001347796">
    <property type="component" value="Unassembled WGS sequence"/>
</dbReference>
<evidence type="ECO:0000256" key="5">
    <source>
        <dbReference type="ARBA" id="ARBA00023054"/>
    </source>
</evidence>
<evidence type="ECO:0000256" key="6">
    <source>
        <dbReference type="ARBA" id="ARBA00023128"/>
    </source>
</evidence>
<evidence type="ECO:0000256" key="13">
    <source>
        <dbReference type="SAM" id="MobiDB-lite"/>
    </source>
</evidence>
<comment type="caution">
    <text evidence="15">The sequence shown here is derived from an EMBL/GenBank/DDBJ whole genome shotgun (WGS) entry which is preliminary data.</text>
</comment>
<dbReference type="InterPro" id="IPR027417">
    <property type="entry name" value="P-loop_NTPase"/>
</dbReference>
<keyword evidence="16" id="KW-1185">Reference proteome</keyword>